<dbReference type="InterPro" id="IPR012610">
    <property type="entry name" value="SASP_SspH"/>
</dbReference>
<evidence type="ECO:0000256" key="1">
    <source>
        <dbReference type="ARBA" id="ARBA00004288"/>
    </source>
</evidence>
<dbReference type="Pfam" id="PF08141">
    <property type="entry name" value="SspH"/>
    <property type="match status" value="1"/>
</dbReference>
<evidence type="ECO:0000313" key="5">
    <source>
        <dbReference type="Proteomes" id="UP000184088"/>
    </source>
</evidence>
<dbReference type="GO" id="GO:0042601">
    <property type="term" value="C:endospore-forming forespore"/>
    <property type="evidence" value="ECO:0007669"/>
    <property type="project" value="InterPro"/>
</dbReference>
<comment type="subcellular location">
    <subcellularLocation>
        <location evidence="1">Spore core</location>
    </subcellularLocation>
</comment>
<sequence>MYYSAKIFLLVAILFRVIYGSKVYNKSYEDYPVNERSIHMDFKRAVDIVNSKETYEVLYNGKSVWITGLHPDDETADINVLENNKNINVPVKELKEGNKFS</sequence>
<evidence type="ECO:0000256" key="2">
    <source>
        <dbReference type="ARBA" id="ARBA00006573"/>
    </source>
</evidence>
<protein>
    <submittedName>
        <fullName evidence="4">Small acid-soluble spore protein, H-type</fullName>
    </submittedName>
</protein>
<gene>
    <name evidence="4" type="ORF">SAMN02746089_01604</name>
</gene>
<comment type="similarity">
    <text evidence="2">Belongs to the SspH family.</text>
</comment>
<keyword evidence="3" id="KW-0749">Sporulation</keyword>
<proteinExistence type="inferred from homology"/>
<dbReference type="Proteomes" id="UP000184088">
    <property type="component" value="Unassembled WGS sequence"/>
</dbReference>
<evidence type="ECO:0000313" key="4">
    <source>
        <dbReference type="EMBL" id="SHF27252.1"/>
    </source>
</evidence>
<keyword evidence="5" id="KW-1185">Reference proteome</keyword>
<accession>A0A1M5ABH3</accession>
<dbReference type="GO" id="GO:0030435">
    <property type="term" value="P:sporulation resulting in formation of a cellular spore"/>
    <property type="evidence" value="ECO:0007669"/>
    <property type="project" value="UniProtKB-KW"/>
</dbReference>
<name>A0A1M5ABH3_9THEO</name>
<dbReference type="NCBIfam" id="TIGR02861">
    <property type="entry name" value="SASP_H"/>
    <property type="match status" value="1"/>
</dbReference>
<organism evidence="4 5">
    <name type="scientific">Caldanaerobius fijiensis DSM 17918</name>
    <dbReference type="NCBI Taxonomy" id="1121256"/>
    <lineage>
        <taxon>Bacteria</taxon>
        <taxon>Bacillati</taxon>
        <taxon>Bacillota</taxon>
        <taxon>Clostridia</taxon>
        <taxon>Thermoanaerobacterales</taxon>
        <taxon>Thermoanaerobacteraceae</taxon>
        <taxon>Caldanaerobius</taxon>
    </lineage>
</organism>
<dbReference type="AlphaFoldDB" id="A0A1M5ABH3"/>
<evidence type="ECO:0000256" key="3">
    <source>
        <dbReference type="ARBA" id="ARBA00022969"/>
    </source>
</evidence>
<reference evidence="4 5" key="1">
    <citation type="submission" date="2016-11" db="EMBL/GenBank/DDBJ databases">
        <authorList>
            <person name="Jaros S."/>
            <person name="Januszkiewicz K."/>
            <person name="Wedrychowicz H."/>
        </authorList>
    </citation>
    <scope>NUCLEOTIDE SEQUENCE [LARGE SCALE GENOMIC DNA]</scope>
    <source>
        <strain evidence="4 5">DSM 17918</strain>
    </source>
</reference>
<dbReference type="EMBL" id="FQVH01000016">
    <property type="protein sequence ID" value="SHF27252.1"/>
    <property type="molecule type" value="Genomic_DNA"/>
</dbReference>
<dbReference type="GO" id="GO:0030436">
    <property type="term" value="P:asexual sporulation"/>
    <property type="evidence" value="ECO:0007669"/>
    <property type="project" value="InterPro"/>
</dbReference>